<feature type="region of interest" description="Disordered" evidence="1">
    <location>
        <begin position="56"/>
        <end position="95"/>
    </location>
</feature>
<dbReference type="Proteomes" id="UP000296049">
    <property type="component" value="Unassembled WGS sequence"/>
</dbReference>
<keyword evidence="3" id="KW-1185">Reference proteome</keyword>
<sequence length="164" mass="17935">MKTCRTKDSRPVQASRIFAKCFCVFPPRSTYLEILNSLDRVTGTQGQLLRLAALGRATTKNKPSEPPTTPTQRPPAPGLPAGALRSQHTPEHPPLPKAGLNLPVAAPGAQACFYTLPKLKLFRGEKLFSTDQDTNRSFPLHSRAGSEHASRCRYLLAAQSFGRL</sequence>
<name>R0KWN6_ANAPL</name>
<organism evidence="2 3">
    <name type="scientific">Anas platyrhynchos</name>
    <name type="common">Mallard</name>
    <name type="synonym">Anas boschas</name>
    <dbReference type="NCBI Taxonomy" id="8839"/>
    <lineage>
        <taxon>Eukaryota</taxon>
        <taxon>Metazoa</taxon>
        <taxon>Chordata</taxon>
        <taxon>Craniata</taxon>
        <taxon>Vertebrata</taxon>
        <taxon>Euteleostomi</taxon>
        <taxon>Archelosauria</taxon>
        <taxon>Archosauria</taxon>
        <taxon>Dinosauria</taxon>
        <taxon>Saurischia</taxon>
        <taxon>Theropoda</taxon>
        <taxon>Coelurosauria</taxon>
        <taxon>Aves</taxon>
        <taxon>Neognathae</taxon>
        <taxon>Galloanserae</taxon>
        <taxon>Anseriformes</taxon>
        <taxon>Anatidae</taxon>
        <taxon>Anatinae</taxon>
        <taxon>Anas</taxon>
    </lineage>
</organism>
<reference evidence="3" key="1">
    <citation type="journal article" date="2013" name="Nat. Genet.">
        <title>The duck genome and transcriptome provide insight into an avian influenza virus reservoir species.</title>
        <authorList>
            <person name="Huang Y."/>
            <person name="Li Y."/>
            <person name="Burt D.W."/>
            <person name="Chen H."/>
            <person name="Zhang Y."/>
            <person name="Qian W."/>
            <person name="Kim H."/>
            <person name="Gan S."/>
            <person name="Zhao Y."/>
            <person name="Li J."/>
            <person name="Yi K."/>
            <person name="Feng H."/>
            <person name="Zhu P."/>
            <person name="Li B."/>
            <person name="Liu Q."/>
            <person name="Fairley S."/>
            <person name="Magor K.E."/>
            <person name="Du Z."/>
            <person name="Hu X."/>
            <person name="Goodman L."/>
            <person name="Tafer H."/>
            <person name="Vignal A."/>
            <person name="Lee T."/>
            <person name="Kim K.W."/>
            <person name="Sheng Z."/>
            <person name="An Y."/>
            <person name="Searle S."/>
            <person name="Herrero J."/>
            <person name="Groenen M.A."/>
            <person name="Crooijmans R.P."/>
            <person name="Faraut T."/>
            <person name="Cai Q."/>
            <person name="Webster R.G."/>
            <person name="Aldridge J.R."/>
            <person name="Warren W.C."/>
            <person name="Bartschat S."/>
            <person name="Kehr S."/>
            <person name="Marz M."/>
            <person name="Stadler P.F."/>
            <person name="Smith J."/>
            <person name="Kraus R.H."/>
            <person name="Zhao Y."/>
            <person name="Ren L."/>
            <person name="Fei J."/>
            <person name="Morisson M."/>
            <person name="Kaiser P."/>
            <person name="Griffin D.K."/>
            <person name="Rao M."/>
            <person name="Pitel F."/>
            <person name="Wang J."/>
            <person name="Li N."/>
        </authorList>
    </citation>
    <scope>NUCLEOTIDE SEQUENCE [LARGE SCALE GENOMIC DNA]</scope>
</reference>
<dbReference type="EMBL" id="KB743625">
    <property type="protein sequence ID" value="EOA97718.1"/>
    <property type="molecule type" value="Genomic_DNA"/>
</dbReference>
<dbReference type="AlphaFoldDB" id="R0KWN6"/>
<evidence type="ECO:0000313" key="2">
    <source>
        <dbReference type="EMBL" id="EOA97718.1"/>
    </source>
</evidence>
<feature type="compositionally biased region" description="Pro residues" evidence="1">
    <location>
        <begin position="64"/>
        <end position="78"/>
    </location>
</feature>
<accession>R0KWN6</accession>
<gene>
    <name evidence="2" type="ORF">Anapl_05090</name>
</gene>
<evidence type="ECO:0000313" key="3">
    <source>
        <dbReference type="Proteomes" id="UP000296049"/>
    </source>
</evidence>
<proteinExistence type="predicted"/>
<evidence type="ECO:0000256" key="1">
    <source>
        <dbReference type="SAM" id="MobiDB-lite"/>
    </source>
</evidence>
<protein>
    <submittedName>
        <fullName evidence="2">Uncharacterized protein</fullName>
    </submittedName>
</protein>